<gene>
    <name evidence="5" type="ORF">Moror_9036</name>
</gene>
<keyword evidence="4" id="KW-0788">Thiol protease</keyword>
<dbReference type="InterPro" id="IPR016125">
    <property type="entry name" value="Peptidase_C15-like"/>
</dbReference>
<dbReference type="Pfam" id="PF01470">
    <property type="entry name" value="Peptidase_C15"/>
    <property type="match status" value="1"/>
</dbReference>
<keyword evidence="3" id="KW-0378">Hydrolase</keyword>
<reference evidence="5 6" key="1">
    <citation type="journal article" date="2014" name="BMC Genomics">
        <title>Genome and secretome analysis of the hemibiotrophic fungal pathogen, Moniliophthora roreri, which causes frosty pod rot disease of cacao: mechanisms of the biotrophic and necrotrophic phases.</title>
        <authorList>
            <person name="Meinhardt L.W."/>
            <person name="Costa G.G.L."/>
            <person name="Thomazella D.P.T."/>
            <person name="Teixeira P.J.P.L."/>
            <person name="Carazzolle M.F."/>
            <person name="Schuster S.C."/>
            <person name="Carlson J.E."/>
            <person name="Guiltinan M.J."/>
            <person name="Mieczkowski P."/>
            <person name="Farmer A."/>
            <person name="Ramaraj T."/>
            <person name="Crozier J."/>
            <person name="Davis R.E."/>
            <person name="Shao J."/>
            <person name="Melnick R.L."/>
            <person name="Pereira G.A.G."/>
            <person name="Bailey B.A."/>
        </authorList>
    </citation>
    <scope>NUCLEOTIDE SEQUENCE [LARGE SCALE GENOMIC DNA]</scope>
    <source>
        <strain evidence="5 6">MCA 2997</strain>
    </source>
</reference>
<dbReference type="GO" id="GO:0006508">
    <property type="term" value="P:proteolysis"/>
    <property type="evidence" value="ECO:0007669"/>
    <property type="project" value="UniProtKB-KW"/>
</dbReference>
<organism evidence="5 6">
    <name type="scientific">Moniliophthora roreri (strain MCA 2997)</name>
    <name type="common">Cocoa frosty pod rot fungus</name>
    <name type="synonym">Crinipellis roreri</name>
    <dbReference type="NCBI Taxonomy" id="1381753"/>
    <lineage>
        <taxon>Eukaryota</taxon>
        <taxon>Fungi</taxon>
        <taxon>Dikarya</taxon>
        <taxon>Basidiomycota</taxon>
        <taxon>Agaricomycotina</taxon>
        <taxon>Agaricomycetes</taxon>
        <taxon>Agaricomycetidae</taxon>
        <taxon>Agaricales</taxon>
        <taxon>Marasmiineae</taxon>
        <taxon>Marasmiaceae</taxon>
        <taxon>Moniliophthora</taxon>
    </lineage>
</organism>
<evidence type="ECO:0000256" key="4">
    <source>
        <dbReference type="ARBA" id="ARBA00022807"/>
    </source>
</evidence>
<dbReference type="HOGENOM" id="CLU_043960_1_0_1"/>
<dbReference type="EMBL" id="AWSO01000231">
    <property type="protein sequence ID" value="ESK92963.1"/>
    <property type="molecule type" value="Genomic_DNA"/>
</dbReference>
<dbReference type="AlphaFoldDB" id="V2X1F1"/>
<dbReference type="Gene3D" id="3.40.630.20">
    <property type="entry name" value="Peptidase C15, pyroglutamyl peptidase I-like"/>
    <property type="match status" value="1"/>
</dbReference>
<dbReference type="PANTHER" id="PTHR23402">
    <property type="entry name" value="PROTEASE FAMILY C15 PYROGLUTAMYL-PEPTIDASE I-RELATED"/>
    <property type="match status" value="1"/>
</dbReference>
<dbReference type="InterPro" id="IPR036440">
    <property type="entry name" value="Peptidase_C15-like_sf"/>
</dbReference>
<name>V2X1F1_MONRO</name>
<dbReference type="OrthoDB" id="407146at2759"/>
<keyword evidence="6" id="KW-1185">Reference proteome</keyword>
<comment type="similarity">
    <text evidence="1">Belongs to the peptidase C15 family.</text>
</comment>
<evidence type="ECO:0000256" key="1">
    <source>
        <dbReference type="ARBA" id="ARBA00006641"/>
    </source>
</evidence>
<evidence type="ECO:0000256" key="3">
    <source>
        <dbReference type="ARBA" id="ARBA00022801"/>
    </source>
</evidence>
<dbReference type="PANTHER" id="PTHR23402:SF1">
    <property type="entry name" value="PYROGLUTAMYL-PEPTIDASE I"/>
    <property type="match status" value="1"/>
</dbReference>
<comment type="caution">
    <text evidence="5">The sequence shown here is derived from an EMBL/GenBank/DDBJ whole genome shotgun (WGS) entry which is preliminary data.</text>
</comment>
<evidence type="ECO:0000256" key="2">
    <source>
        <dbReference type="ARBA" id="ARBA00022670"/>
    </source>
</evidence>
<proteinExistence type="inferred from homology"/>
<dbReference type="SUPFAM" id="SSF53182">
    <property type="entry name" value="Pyrrolidone carboxyl peptidase (pyroglutamate aminopeptidase)"/>
    <property type="match status" value="1"/>
</dbReference>
<accession>V2X1F1</accession>
<evidence type="ECO:0000313" key="5">
    <source>
        <dbReference type="EMBL" id="ESK92963.1"/>
    </source>
</evidence>
<dbReference type="GO" id="GO:0008234">
    <property type="term" value="F:cysteine-type peptidase activity"/>
    <property type="evidence" value="ECO:0007669"/>
    <property type="project" value="UniProtKB-KW"/>
</dbReference>
<keyword evidence="2" id="KW-0645">Protease</keyword>
<evidence type="ECO:0000313" key="6">
    <source>
        <dbReference type="Proteomes" id="UP000017559"/>
    </source>
</evidence>
<sequence length="336" mass="37012">MAPNARSEEDVFHVLLTGFGPFRNYKVNPSWLAVKPLHNTTIPLDPYPVVIDGQVVNRNSEDSGGRQRIVKVSALEIPMEYEAVMRIVPGLHLRPPQLPGTVNKEDFFSLPEGKGYDFIFHLGVAGQGALRMEQVAHKLGYQMKDATGKLAPVVTRHPGDFPAASGRRGDDEVVDVSVGAVVSSGSGVSNAGFGNIVGSGLNGTDRDRLSSLEMIESATRPNRGFGVGYEKFTDDLFTDIDVGRLVHDLRESGIEQIYSSMDAGHYLCDFMYYCSLAESKRNGKPYEKDRNTQVLFVHVPPVGLPLTTEQCTEAIRRIIQWVCGELAELHDLQHSR</sequence>
<protein>
    <submittedName>
        <fullName evidence="5">Pyroglutamyl-peptidase i</fullName>
    </submittedName>
</protein>
<dbReference type="KEGG" id="mrr:Moror_9036"/>
<dbReference type="Proteomes" id="UP000017559">
    <property type="component" value="Unassembled WGS sequence"/>
</dbReference>